<dbReference type="EMBL" id="CP144524">
    <property type="protein sequence ID" value="WWC71026.1"/>
    <property type="molecule type" value="Genomic_DNA"/>
</dbReference>
<dbReference type="AlphaFoldDB" id="A0A1B9I8A4"/>
<evidence type="ECO:0000256" key="12">
    <source>
        <dbReference type="ARBA" id="ARBA00032583"/>
    </source>
</evidence>
<dbReference type="GO" id="GO:0008608">
    <property type="term" value="P:attachment of spindle microtubules to kinetochore"/>
    <property type="evidence" value="ECO:0007669"/>
    <property type="project" value="InterPro"/>
</dbReference>
<dbReference type="STRING" id="1296096.A0A1B9I8A4"/>
<dbReference type="GO" id="GO:0042729">
    <property type="term" value="C:DASH complex"/>
    <property type="evidence" value="ECO:0007669"/>
    <property type="project" value="InterPro"/>
</dbReference>
<keyword evidence="10" id="KW-0539">Nucleus</keyword>
<reference evidence="14" key="1">
    <citation type="submission" date="2013-07" db="EMBL/GenBank/DDBJ databases">
        <title>The Genome Sequence of Cryptococcus pinus CBS10737.</title>
        <authorList>
            <consortium name="The Broad Institute Genome Sequencing Platform"/>
            <person name="Cuomo C."/>
            <person name="Litvintseva A."/>
            <person name="Chen Y."/>
            <person name="Heitman J."/>
            <person name="Sun S."/>
            <person name="Springer D."/>
            <person name="Dromer F."/>
            <person name="Young S.K."/>
            <person name="Zeng Q."/>
            <person name="Gargeya S."/>
            <person name="Fitzgerald M."/>
            <person name="Abouelleil A."/>
            <person name="Alvarado L."/>
            <person name="Berlin A.M."/>
            <person name="Chapman S.B."/>
            <person name="Dewar J."/>
            <person name="Goldberg J."/>
            <person name="Griggs A."/>
            <person name="Gujja S."/>
            <person name="Hansen M."/>
            <person name="Howarth C."/>
            <person name="Imamovic A."/>
            <person name="Larimer J."/>
            <person name="McCowan C."/>
            <person name="Murphy C."/>
            <person name="Pearson M."/>
            <person name="Priest M."/>
            <person name="Roberts A."/>
            <person name="Saif S."/>
            <person name="Shea T."/>
            <person name="Sykes S."/>
            <person name="Wortman J."/>
            <person name="Nusbaum C."/>
            <person name="Birren B."/>
        </authorList>
    </citation>
    <scope>NUCLEOTIDE SEQUENCE [LARGE SCALE GENOMIC DNA]</scope>
    <source>
        <strain evidence="14">CBS 10737</strain>
    </source>
</reference>
<evidence type="ECO:0000256" key="3">
    <source>
        <dbReference type="ARBA" id="ARBA00004629"/>
    </source>
</evidence>
<keyword evidence="9" id="KW-0206">Cytoskeleton</keyword>
<evidence type="ECO:0000313" key="16">
    <source>
        <dbReference type="Proteomes" id="UP000094020"/>
    </source>
</evidence>
<gene>
    <name evidence="14" type="ORF">I206_02518</name>
    <name evidence="15" type="ORF">I206_104979</name>
</gene>
<evidence type="ECO:0000256" key="8">
    <source>
        <dbReference type="ARBA" id="ARBA00022838"/>
    </source>
</evidence>
<dbReference type="EMBL" id="KV700115">
    <property type="protein sequence ID" value="OCF51802.1"/>
    <property type="molecule type" value="Genomic_DNA"/>
</dbReference>
<keyword evidence="8" id="KW-0995">Kinetochore</keyword>
<evidence type="ECO:0000256" key="4">
    <source>
        <dbReference type="ARBA" id="ARBA00008952"/>
    </source>
</evidence>
<dbReference type="Proteomes" id="UP000094020">
    <property type="component" value="Chromosome 6"/>
</dbReference>
<comment type="subcellular location">
    <subcellularLocation>
        <location evidence="3">Chromosome</location>
        <location evidence="3">Centromere</location>
        <location evidence="3">Kinetochore</location>
    </subcellularLocation>
    <subcellularLocation>
        <location evidence="2">Cytoplasm</location>
        <location evidence="2">Cytoskeleton</location>
        <location evidence="2">Spindle</location>
    </subcellularLocation>
    <subcellularLocation>
        <location evidence="1">Nucleus</location>
    </subcellularLocation>
</comment>
<reference evidence="15" key="4">
    <citation type="submission" date="2024-02" db="EMBL/GenBank/DDBJ databases">
        <title>Comparative genomics of Cryptococcus and Kwoniella reveals pathogenesis evolution and contrasting modes of karyotype evolution via chromosome fusion or intercentromeric recombination.</title>
        <authorList>
            <person name="Coelho M.A."/>
            <person name="David-Palma M."/>
            <person name="Shea T."/>
            <person name="Bowers K."/>
            <person name="McGinley-Smith S."/>
            <person name="Mohammad A.W."/>
            <person name="Gnirke A."/>
            <person name="Yurkov A.M."/>
            <person name="Nowrousian M."/>
            <person name="Sun S."/>
            <person name="Cuomo C.A."/>
            <person name="Heitman J."/>
        </authorList>
    </citation>
    <scope>NUCLEOTIDE SEQUENCE</scope>
    <source>
        <strain evidence="15">CBS 10737</strain>
    </source>
</reference>
<evidence type="ECO:0000256" key="13">
    <source>
        <dbReference type="SAM" id="Coils"/>
    </source>
</evidence>
<reference evidence="15" key="2">
    <citation type="submission" date="2013-07" db="EMBL/GenBank/DDBJ databases">
        <authorList>
            <consortium name="The Broad Institute Genome Sequencing Platform"/>
            <person name="Cuomo C."/>
            <person name="Litvintseva A."/>
            <person name="Chen Y."/>
            <person name="Heitman J."/>
            <person name="Sun S."/>
            <person name="Springer D."/>
            <person name="Dromer F."/>
            <person name="Young S.K."/>
            <person name="Zeng Q."/>
            <person name="Gargeya S."/>
            <person name="Fitzgerald M."/>
            <person name="Abouelleil A."/>
            <person name="Alvarado L."/>
            <person name="Berlin A.M."/>
            <person name="Chapman S.B."/>
            <person name="Dewar J."/>
            <person name="Goldberg J."/>
            <person name="Griggs A."/>
            <person name="Gujja S."/>
            <person name="Hansen M."/>
            <person name="Howarth C."/>
            <person name="Imamovic A."/>
            <person name="Larimer J."/>
            <person name="McCowan C."/>
            <person name="Murphy C."/>
            <person name="Pearson M."/>
            <person name="Priest M."/>
            <person name="Roberts A."/>
            <person name="Saif S."/>
            <person name="Shea T."/>
            <person name="Sykes S."/>
            <person name="Wortman J."/>
            <person name="Nusbaum C."/>
            <person name="Birren B."/>
        </authorList>
    </citation>
    <scope>NUCLEOTIDE SEQUENCE</scope>
    <source>
        <strain evidence="15">CBS 10737</strain>
    </source>
</reference>
<evidence type="ECO:0000256" key="10">
    <source>
        <dbReference type="ARBA" id="ARBA00023242"/>
    </source>
</evidence>
<keyword evidence="11" id="KW-0137">Centromere</keyword>
<feature type="coiled-coil region" evidence="13">
    <location>
        <begin position="97"/>
        <end position="124"/>
    </location>
</feature>
<evidence type="ECO:0000256" key="11">
    <source>
        <dbReference type="ARBA" id="ARBA00023328"/>
    </source>
</evidence>
<evidence type="ECO:0000313" key="14">
    <source>
        <dbReference type="EMBL" id="OCF51802.1"/>
    </source>
</evidence>
<dbReference type="GeneID" id="30170887"/>
<reference evidence="14" key="3">
    <citation type="submission" date="2016-07" db="EMBL/GenBank/DDBJ databases">
        <title>Evolution of pathogenesis and genome organization in the Tremellales.</title>
        <authorList>
            <person name="Cuomo C."/>
            <person name="Litvintseva A."/>
            <person name="Heitman J."/>
            <person name="Chen Y."/>
            <person name="Sun S."/>
            <person name="Springer D."/>
            <person name="Dromer F."/>
            <person name="Young S."/>
            <person name="Zeng Q."/>
            <person name="Chapman S."/>
            <person name="Gujja S."/>
            <person name="Saif S."/>
            <person name="Birren B."/>
        </authorList>
    </citation>
    <scope>NUCLEOTIDE SEQUENCE</scope>
    <source>
        <strain evidence="14">CBS 10737</strain>
    </source>
</reference>
<evidence type="ECO:0000256" key="2">
    <source>
        <dbReference type="ARBA" id="ARBA00004186"/>
    </source>
</evidence>
<evidence type="ECO:0000256" key="5">
    <source>
        <dbReference type="ARBA" id="ARBA00016329"/>
    </source>
</evidence>
<dbReference type="Pfam" id="PF08287">
    <property type="entry name" value="DASH_Spc19"/>
    <property type="match status" value="1"/>
</dbReference>
<dbReference type="KEGG" id="kpin:30170887"/>
<evidence type="ECO:0000256" key="1">
    <source>
        <dbReference type="ARBA" id="ARBA00004123"/>
    </source>
</evidence>
<evidence type="ECO:0000256" key="6">
    <source>
        <dbReference type="ARBA" id="ARBA00022454"/>
    </source>
</evidence>
<keyword evidence="13" id="KW-0175">Coiled coil</keyword>
<dbReference type="PANTHER" id="PTHR28262:SF1">
    <property type="entry name" value="DASH COMPLEX SUBUNIT SPC19"/>
    <property type="match status" value="1"/>
</dbReference>
<accession>A0A1B9I8A4</accession>
<keyword evidence="16" id="KW-1185">Reference proteome</keyword>
<keyword evidence="6" id="KW-0158">Chromosome</keyword>
<evidence type="ECO:0000256" key="9">
    <source>
        <dbReference type="ARBA" id="ARBA00023212"/>
    </source>
</evidence>
<comment type="similarity">
    <text evidence="4">Belongs to the DASH complex SPC19 family.</text>
</comment>
<proteinExistence type="inferred from homology"/>
<dbReference type="OrthoDB" id="3361333at2759"/>
<dbReference type="GO" id="GO:0005876">
    <property type="term" value="C:spindle microtubule"/>
    <property type="evidence" value="ECO:0007669"/>
    <property type="project" value="InterPro"/>
</dbReference>
<evidence type="ECO:0000256" key="7">
    <source>
        <dbReference type="ARBA" id="ARBA00022490"/>
    </source>
</evidence>
<dbReference type="InterPro" id="IPR013251">
    <property type="entry name" value="DASH_Spc19"/>
</dbReference>
<name>A0A1B9I8A4_9TREE</name>
<dbReference type="PANTHER" id="PTHR28262">
    <property type="entry name" value="DASH COMPLEX SUBUNIT SPC19"/>
    <property type="match status" value="1"/>
</dbReference>
<protein>
    <recommendedName>
        <fullName evidence="5">DASH complex subunit SPC19</fullName>
    </recommendedName>
    <alternativeName>
        <fullName evidence="12">Outer kinetochore protein SPC19</fullName>
    </alternativeName>
</protein>
<organism evidence="14">
    <name type="scientific">Kwoniella pini CBS 10737</name>
    <dbReference type="NCBI Taxonomy" id="1296096"/>
    <lineage>
        <taxon>Eukaryota</taxon>
        <taxon>Fungi</taxon>
        <taxon>Dikarya</taxon>
        <taxon>Basidiomycota</taxon>
        <taxon>Agaricomycotina</taxon>
        <taxon>Tremellomycetes</taxon>
        <taxon>Tremellales</taxon>
        <taxon>Cryptococcaceae</taxon>
        <taxon>Kwoniella</taxon>
    </lineage>
</organism>
<dbReference type="RefSeq" id="XP_019013021.1">
    <property type="nucleotide sequence ID" value="XM_019154281.1"/>
</dbReference>
<sequence>MAQYASSSKHLPRESIYPNPPSSDFLNALEDCVQATEGCSNILNNGLNKLNPGTKDLPRLTKIMNHKHHFLVLPEPTILAHKSALSTSLAPQIDQLIIKAENMVENEKLKLNTMEERFKILESVKLPKQIDNSKSLNLSLSSTTTTTTTTTNDELNKSQDISCKINDLNLKDLSILQRKKIMMLKNKRERLEKELERLKVVI</sequence>
<keyword evidence="7" id="KW-0963">Cytoplasm</keyword>
<evidence type="ECO:0000313" key="15">
    <source>
        <dbReference type="EMBL" id="WWC71026.1"/>
    </source>
</evidence>